<reference evidence="2" key="1">
    <citation type="journal article" date="2019" name="Int. J. Syst. Evol. Microbiol.">
        <title>The Global Catalogue of Microorganisms (GCM) 10K type strain sequencing project: providing services to taxonomists for standard genome sequencing and annotation.</title>
        <authorList>
            <consortium name="The Broad Institute Genomics Platform"/>
            <consortium name="The Broad Institute Genome Sequencing Center for Infectious Disease"/>
            <person name="Wu L."/>
            <person name="Ma J."/>
        </authorList>
    </citation>
    <scope>NUCLEOTIDE SEQUENCE [LARGE SCALE GENOMIC DNA]</scope>
    <source>
        <strain evidence="2">KCTC 52094</strain>
    </source>
</reference>
<dbReference type="EMBL" id="JBHRTN010000020">
    <property type="protein sequence ID" value="MFC3127198.1"/>
    <property type="molecule type" value="Genomic_DNA"/>
</dbReference>
<sequence>MTLNSDDAAGPVRRTVSIDPTASAALDAKADHLGIPIAEYLAMVLEAKAADLLAEQKESLKVAEQLRAANQTKAEAAAISRDLKEERGVERDHTLKVFQTIREQHSDLYRQAIGCETDRDAGDPKKRHALNLALGSISKRAAKAKVRLRPNGLPEKIRNIQGEFCASVTVLEPGDEVDDN</sequence>
<gene>
    <name evidence="1" type="ORF">ACFOD4_19190</name>
</gene>
<name>A0ABV7G5R3_9PROT</name>
<evidence type="ECO:0000313" key="2">
    <source>
        <dbReference type="Proteomes" id="UP001595593"/>
    </source>
</evidence>
<protein>
    <submittedName>
        <fullName evidence="1">Uncharacterized protein</fullName>
    </submittedName>
</protein>
<accession>A0ABV7G5R3</accession>
<organism evidence="1 2">
    <name type="scientific">Teichococcus globiformis</name>
    <dbReference type="NCBI Taxonomy" id="2307229"/>
    <lineage>
        <taxon>Bacteria</taxon>
        <taxon>Pseudomonadati</taxon>
        <taxon>Pseudomonadota</taxon>
        <taxon>Alphaproteobacteria</taxon>
        <taxon>Acetobacterales</taxon>
        <taxon>Roseomonadaceae</taxon>
        <taxon>Roseomonas</taxon>
    </lineage>
</organism>
<comment type="caution">
    <text evidence="1">The sequence shown here is derived from an EMBL/GenBank/DDBJ whole genome shotgun (WGS) entry which is preliminary data.</text>
</comment>
<dbReference type="Proteomes" id="UP001595593">
    <property type="component" value="Unassembled WGS sequence"/>
</dbReference>
<proteinExistence type="predicted"/>
<evidence type="ECO:0000313" key="1">
    <source>
        <dbReference type="EMBL" id="MFC3127198.1"/>
    </source>
</evidence>
<dbReference type="RefSeq" id="WP_379599044.1">
    <property type="nucleotide sequence ID" value="NZ_JBHRTN010000020.1"/>
</dbReference>
<keyword evidence="2" id="KW-1185">Reference proteome</keyword>